<keyword evidence="3" id="KW-1185">Reference proteome</keyword>
<sequence>MTEGGELRLRLHPLDFRLIARAASLEHCTVAEFIGLAAYVRAQETLISRRAELFAALPTRGEASAISEGAETPFVTVGAQPPEYPSE</sequence>
<dbReference type="RefSeq" id="WP_187717273.1">
    <property type="nucleotide sequence ID" value="NZ_JACTAH010000001.1"/>
</dbReference>
<organism evidence="2 3">
    <name type="scientific">Thauera sedimentorum</name>
    <dbReference type="NCBI Taxonomy" id="2767595"/>
    <lineage>
        <taxon>Bacteria</taxon>
        <taxon>Pseudomonadati</taxon>
        <taxon>Pseudomonadota</taxon>
        <taxon>Betaproteobacteria</taxon>
        <taxon>Rhodocyclales</taxon>
        <taxon>Zoogloeaceae</taxon>
        <taxon>Thauera</taxon>
    </lineage>
</organism>
<gene>
    <name evidence="2" type="ORF">IFO67_06325</name>
</gene>
<protein>
    <submittedName>
        <fullName evidence="2">DUF1778 domain-containing protein</fullName>
    </submittedName>
</protein>
<accession>A0ABR9B818</accession>
<evidence type="ECO:0000313" key="3">
    <source>
        <dbReference type="Proteomes" id="UP000603602"/>
    </source>
</evidence>
<comment type="caution">
    <text evidence="2">The sequence shown here is derived from an EMBL/GenBank/DDBJ whole genome shotgun (WGS) entry which is preliminary data.</text>
</comment>
<dbReference type="EMBL" id="JACYTO010000001">
    <property type="protein sequence ID" value="MBD8502495.1"/>
    <property type="molecule type" value="Genomic_DNA"/>
</dbReference>
<evidence type="ECO:0000313" key="2">
    <source>
        <dbReference type="EMBL" id="MBD8502495.1"/>
    </source>
</evidence>
<keyword evidence="1" id="KW-1277">Toxin-antitoxin system</keyword>
<name>A0ABR9B818_9RHOO</name>
<dbReference type="Pfam" id="PF08681">
    <property type="entry name" value="TacA1"/>
    <property type="match status" value="1"/>
</dbReference>
<dbReference type="InterPro" id="IPR014795">
    <property type="entry name" value="TacA_1-like"/>
</dbReference>
<evidence type="ECO:0000256" key="1">
    <source>
        <dbReference type="ARBA" id="ARBA00022649"/>
    </source>
</evidence>
<reference evidence="3" key="1">
    <citation type="submission" date="2023-07" db="EMBL/GenBank/DDBJ databases">
        <title>Thauera sp. CAU 1555 isolated from sand of Yaerae Beach.</title>
        <authorList>
            <person name="Kim W."/>
        </authorList>
    </citation>
    <scope>NUCLEOTIDE SEQUENCE [LARGE SCALE GENOMIC DNA]</scope>
    <source>
        <strain evidence="3">CAU 1555</strain>
    </source>
</reference>
<proteinExistence type="predicted"/>
<dbReference type="Proteomes" id="UP000603602">
    <property type="component" value="Unassembled WGS sequence"/>
</dbReference>
<dbReference type="Gene3D" id="1.20.5.780">
    <property type="entry name" value="Single helix bin"/>
    <property type="match status" value="1"/>
</dbReference>